<organism evidence="13 14">
    <name type="scientific">Macrococcoides bohemicum</name>
    <dbReference type="NCBI Taxonomy" id="1903056"/>
    <lineage>
        <taxon>Bacteria</taxon>
        <taxon>Bacillati</taxon>
        <taxon>Bacillota</taxon>
        <taxon>Bacilli</taxon>
        <taxon>Bacillales</taxon>
        <taxon>Staphylococcaceae</taxon>
        <taxon>Macrococcoides</taxon>
    </lineage>
</organism>
<dbReference type="Pfam" id="PF18766">
    <property type="entry name" value="SWI2_SNF2"/>
    <property type="match status" value="1"/>
</dbReference>
<dbReference type="CDD" id="cd22332">
    <property type="entry name" value="HsdR_N"/>
    <property type="match status" value="1"/>
</dbReference>
<dbReference type="GO" id="GO:0009035">
    <property type="term" value="F:type I site-specific deoxyribonuclease activity"/>
    <property type="evidence" value="ECO:0007669"/>
    <property type="project" value="UniProtKB-EC"/>
</dbReference>
<gene>
    <name evidence="13" type="ORF">BHX94_01855</name>
</gene>
<evidence type="ECO:0000256" key="8">
    <source>
        <dbReference type="ARBA" id="ARBA00022801"/>
    </source>
</evidence>
<comment type="subunit">
    <text evidence="3 11">The type I restriction/modification system is composed of three polypeptides R, M and S.</text>
</comment>
<evidence type="ECO:0000313" key="13">
    <source>
        <dbReference type="EMBL" id="RAK50232.1"/>
    </source>
</evidence>
<keyword evidence="5 11" id="KW-0547">Nucleotide-binding</keyword>
<dbReference type="SUPFAM" id="SSF52540">
    <property type="entry name" value="P-loop containing nucleoside triphosphate hydrolases"/>
    <property type="match status" value="1"/>
</dbReference>
<evidence type="ECO:0000256" key="5">
    <source>
        <dbReference type="ARBA" id="ARBA00022741"/>
    </source>
</evidence>
<dbReference type="PANTHER" id="PTHR30195">
    <property type="entry name" value="TYPE I SITE-SPECIFIC DEOXYRIBONUCLEASE PROTEIN SUBUNIT M AND R"/>
    <property type="match status" value="1"/>
</dbReference>
<evidence type="ECO:0000256" key="11">
    <source>
        <dbReference type="RuleBase" id="RU364115"/>
    </source>
</evidence>
<comment type="caution">
    <text evidence="13">The sequence shown here is derived from an EMBL/GenBank/DDBJ whole genome shotgun (WGS) entry which is preliminary data.</text>
</comment>
<dbReference type="AlphaFoldDB" id="A0A328A6U3"/>
<proteinExistence type="inferred from homology"/>
<reference evidence="13 14" key="1">
    <citation type="journal article" date="2018" name="Front. Microbiol.">
        <title>Description and Comparative Genomics of Macrococcus caseolyticus subsp. hominis subsp. nov., Macrococcus goetzii sp. nov., Macrococcus epidermidis sp. nov., and Macrococcus bohemicus sp. nov., Novel Macrococci From Human Clinical Material With Virulence Potential and Suspected Uptake of Foreign DNA by Natural Transformation.</title>
        <authorList>
            <person name="Maslanova I."/>
            <person name="Wertheimer Z."/>
            <person name="Sedlacek I."/>
            <person name="Svec P."/>
            <person name="Indrakova A."/>
            <person name="Kovarovic V."/>
            <person name="Schumann P."/>
            <person name="Sproer C."/>
            <person name="Kralova S."/>
            <person name="Sedo O."/>
            <person name="Kristofova L."/>
            <person name="Vrbovska V."/>
            <person name="Fuzik T."/>
            <person name="Petras P."/>
            <person name="Zdrahal Z."/>
            <person name="Ruzickova V."/>
            <person name="Doskar J."/>
            <person name="Pantucek R."/>
        </authorList>
    </citation>
    <scope>NUCLEOTIDE SEQUENCE [LARGE SCALE GENOMIC DNA]</scope>
    <source>
        <strain evidence="13 14">03/115</strain>
    </source>
</reference>
<comment type="similarity">
    <text evidence="2 11">Belongs to the HsdR family.</text>
</comment>
<evidence type="ECO:0000256" key="6">
    <source>
        <dbReference type="ARBA" id="ARBA00022747"/>
    </source>
</evidence>
<dbReference type="InterPro" id="IPR040980">
    <property type="entry name" value="SWI2_SNF2"/>
</dbReference>
<evidence type="ECO:0000256" key="4">
    <source>
        <dbReference type="ARBA" id="ARBA00022722"/>
    </source>
</evidence>
<dbReference type="OrthoDB" id="9758243at2"/>
<dbReference type="Pfam" id="PF12008">
    <property type="entry name" value="EcoR124_C"/>
    <property type="match status" value="1"/>
</dbReference>
<dbReference type="InterPro" id="IPR022625">
    <property type="entry name" value="TypeI_RM_Rsu_C"/>
</dbReference>
<dbReference type="Gene3D" id="3.90.1570.50">
    <property type="match status" value="1"/>
</dbReference>
<dbReference type="InterPro" id="IPR055180">
    <property type="entry name" value="HsdR_RecA-like_helicase_dom_2"/>
</dbReference>
<sequence>MTFKTEREFEEALTNLLVTQKGWGGGVLRNPSEQDLIDNWARILFNINNETDRLNGVPLNDAEINQLINQINSLKSPLLKNDFINGSSVTIKRENPDDKSHFGKEISLKLFNRKEIAGGDSNYQIAKQPSFKGKDNIKGDFRGDFMLLINGLPVIHVELKRSGTPVSNAKNQVQRYIHNGVFADGLYSLVQVFVVMTPEEMRYFASPGNEPTSQINENYIFEWADFYNKPINDWKRAADLFLSIPMAHQLIGYYTVADKAENTLKVLRSYQINAAKKIFDRIQKINWHEQHQLGGYIWHTTGSGKTLTSFKAAELITSYGVSNKVIFLMDRIELGTQSLAEFRGFADFTEDIQGTKSTNDLLLKLKSDKTSDTLIVTSIQKMSRINDDETGQADLDKIREKRVVIIVDEAHRSTFGDMLIIIKKTLPDAIFFGFTGTPIHEENMRKDSTTATIFGDELHRYDLRDGIRDGNVLGFDVTQLETIDYDELRKEVALTKAKSKSVADVYKDPKKREVYEHYMDSTKVGMVGYRDEDTGKYFEGIETDYLYNDDFNNNEHREKVVEDILNNWDYLSKGSEYSALLATQSIPEAIEYYRLLKNNSKGIKVTALFDKNLDESEGSIFKEDGLAEVISDYNEMFDQNFNIPTHALFKQDLSQRLAHKGAYRRLKEEEKIHIVVVVNQLLTGYDSKWINTLYLDKTMEYANIIQAFSRTNRLNGDTKPFGSIRYYRMIHTMNENIERAVESYSGGRKLSLFVDKLGGNLASMNSVTEDITSVFSLDDIDNFERLPDDKDSRGKFAQLFNLFNSHLEAALIQGFAWDNDTYFAELRTNEPKKEIKVIFTEEMYNVWLLRYKELVQRGDGGDNPDEVSFDINYRLIQKDEKRIDHNYINNNFDRLVVSLNEGDTNEQRRIKNDLHRSFANLPREKQAYANMVINDLETGTLVVQGDKDFTDYINEYQERSESRNITQIVNAFGIDGEQLRNMMNLNITKRNINEFGRFTKLKDTADIKVAKDYLEKVLDKKLKIFEVNRITSNTLQDFILEDGFDLEEYLHRML</sequence>
<dbReference type="GO" id="GO:0005524">
    <property type="term" value="F:ATP binding"/>
    <property type="evidence" value="ECO:0007669"/>
    <property type="project" value="UniProtKB-KW"/>
</dbReference>
<keyword evidence="8 11" id="KW-0378">Hydrolase</keyword>
<comment type="catalytic activity">
    <reaction evidence="1 11">
        <text>Endonucleolytic cleavage of DNA to give random double-stranded fragments with terminal 5'-phosphates, ATP is simultaneously hydrolyzed.</text>
        <dbReference type="EC" id="3.1.21.3"/>
    </reaction>
</comment>
<evidence type="ECO:0000256" key="2">
    <source>
        <dbReference type="ARBA" id="ARBA00008598"/>
    </source>
</evidence>
<evidence type="ECO:0000256" key="3">
    <source>
        <dbReference type="ARBA" id="ARBA00011296"/>
    </source>
</evidence>
<dbReference type="SMART" id="SM00487">
    <property type="entry name" value="DEXDc"/>
    <property type="match status" value="1"/>
</dbReference>
<dbReference type="InterPro" id="IPR004473">
    <property type="entry name" value="Restrct_endonuc_typeI_HsdR"/>
</dbReference>
<keyword evidence="10 11" id="KW-0238">DNA-binding</keyword>
<dbReference type="PROSITE" id="PS51192">
    <property type="entry name" value="HELICASE_ATP_BIND_1"/>
    <property type="match status" value="1"/>
</dbReference>
<dbReference type="RefSeq" id="WP_111744777.1">
    <property type="nucleotide sequence ID" value="NZ_JBHSQY010000001.1"/>
</dbReference>
<dbReference type="Pfam" id="PF04313">
    <property type="entry name" value="HSDR_N"/>
    <property type="match status" value="1"/>
</dbReference>
<evidence type="ECO:0000256" key="10">
    <source>
        <dbReference type="ARBA" id="ARBA00023125"/>
    </source>
</evidence>
<keyword evidence="7" id="KW-0255">Endonuclease</keyword>
<dbReference type="Gene3D" id="3.40.50.300">
    <property type="entry name" value="P-loop containing nucleotide triphosphate hydrolases"/>
    <property type="match status" value="2"/>
</dbReference>
<evidence type="ECO:0000256" key="1">
    <source>
        <dbReference type="ARBA" id="ARBA00000851"/>
    </source>
</evidence>
<dbReference type="NCBIfam" id="TIGR00348">
    <property type="entry name" value="hsdR"/>
    <property type="match status" value="1"/>
</dbReference>
<keyword evidence="4" id="KW-0540">Nuclease</keyword>
<evidence type="ECO:0000256" key="9">
    <source>
        <dbReference type="ARBA" id="ARBA00022840"/>
    </source>
</evidence>
<dbReference type="GO" id="GO:0009307">
    <property type="term" value="P:DNA restriction-modification system"/>
    <property type="evidence" value="ECO:0007669"/>
    <property type="project" value="UniProtKB-KW"/>
</dbReference>
<dbReference type="PANTHER" id="PTHR30195:SF16">
    <property type="entry name" value="TYPE I RESTRICTION ENZYME ENDONUCLEASE SUBUNIT"/>
    <property type="match status" value="1"/>
</dbReference>
<accession>A0A328A6U3</accession>
<protein>
    <recommendedName>
        <fullName evidence="11">Type I restriction enzyme endonuclease subunit</fullName>
        <shortName evidence="11">R protein</shortName>
        <ecNumber evidence="11">3.1.21.3</ecNumber>
    </recommendedName>
    <alternativeName>
        <fullName evidence="11">Type-1 restriction enzyme R protein</fullName>
    </alternativeName>
</protein>
<dbReference type="EC" id="3.1.21.3" evidence="11"/>
<dbReference type="GO" id="GO:0004386">
    <property type="term" value="F:helicase activity"/>
    <property type="evidence" value="ECO:0007669"/>
    <property type="project" value="UniProtKB-KW"/>
</dbReference>
<keyword evidence="6 11" id="KW-0680">Restriction system</keyword>
<keyword evidence="9 11" id="KW-0067">ATP-binding</keyword>
<dbReference type="InterPro" id="IPR027417">
    <property type="entry name" value="P-loop_NTPase"/>
</dbReference>
<dbReference type="EMBL" id="PZJG01000001">
    <property type="protein sequence ID" value="RAK50232.1"/>
    <property type="molecule type" value="Genomic_DNA"/>
</dbReference>
<name>A0A328A6U3_9STAP</name>
<dbReference type="Proteomes" id="UP000249579">
    <property type="component" value="Unassembled WGS sequence"/>
</dbReference>
<dbReference type="InterPro" id="IPR007409">
    <property type="entry name" value="Restrct_endonuc_type1_HsdR_N"/>
</dbReference>
<evidence type="ECO:0000256" key="7">
    <source>
        <dbReference type="ARBA" id="ARBA00022759"/>
    </source>
</evidence>
<feature type="domain" description="Helicase ATP-binding" evidence="12">
    <location>
        <begin position="286"/>
        <end position="442"/>
    </location>
</feature>
<keyword evidence="13" id="KW-0347">Helicase</keyword>
<evidence type="ECO:0000313" key="14">
    <source>
        <dbReference type="Proteomes" id="UP000249579"/>
    </source>
</evidence>
<evidence type="ECO:0000259" key="12">
    <source>
        <dbReference type="PROSITE" id="PS51192"/>
    </source>
</evidence>
<dbReference type="Pfam" id="PF22679">
    <property type="entry name" value="T1R_D3-like"/>
    <property type="match status" value="1"/>
</dbReference>
<dbReference type="InterPro" id="IPR051268">
    <property type="entry name" value="Type-I_R_enzyme_R_subunit"/>
</dbReference>
<dbReference type="GO" id="GO:0003677">
    <property type="term" value="F:DNA binding"/>
    <property type="evidence" value="ECO:0007669"/>
    <property type="project" value="UniProtKB-KW"/>
</dbReference>
<comment type="function">
    <text evidence="11">Subunit R is required for both nuclease and ATPase activities, but not for modification.</text>
</comment>
<dbReference type="InterPro" id="IPR014001">
    <property type="entry name" value="Helicase_ATP-bd"/>
</dbReference>